<evidence type="ECO:0000313" key="2">
    <source>
        <dbReference type="Proteomes" id="UP000011082"/>
    </source>
</evidence>
<gene>
    <name evidence="1" type="ORF">VICG_00653</name>
</gene>
<dbReference type="InParanoid" id="L2GNQ9"/>
<name>L2GNQ9_VITCO</name>
<dbReference type="HOGENOM" id="CLU_953778_0_0_1"/>
<dbReference type="Proteomes" id="UP000011082">
    <property type="component" value="Unassembled WGS sequence"/>
</dbReference>
<dbReference type="AlphaFoldDB" id="L2GNQ9"/>
<protein>
    <submittedName>
        <fullName evidence="1">Uncharacterized protein</fullName>
    </submittedName>
</protein>
<sequence length="292" mass="33436">MFTSSSFPFKFASYRKNMASSKSRATLLTSFSCSHYPLVVMIGSMFEDQLVLCKKDSDDRLMVEDLAIECENHEMTLENFIDNFKKSDGLDFIVIRAPAYFLITRQREGKVKIYMTSSENYVEVFSDPEEFFGKYQEVNKNYSCIFDIDILGESSIEKNGKEAAGPDEVDETVIELEEPINDEQFNKIIEEDPNLRVIRIGKLKEDVLEFLRFPLEAMSTDKLSKILVAADDSAYSYIEILGKTKIAGVRKENEIVWFVEVSCGPSEEHEYIKELNTLFLPFLGHEDGESEA</sequence>
<accession>L2GNQ9</accession>
<dbReference type="EMBL" id="JH370133">
    <property type="protein sequence ID" value="ELA42254.1"/>
    <property type="molecule type" value="Genomic_DNA"/>
</dbReference>
<dbReference type="GeneID" id="19881370"/>
<organism evidence="1 2">
    <name type="scientific">Vittaforma corneae (strain ATCC 50505)</name>
    <name type="common">Microsporidian parasite</name>
    <name type="synonym">Nosema corneum</name>
    <dbReference type="NCBI Taxonomy" id="993615"/>
    <lineage>
        <taxon>Eukaryota</taxon>
        <taxon>Fungi</taxon>
        <taxon>Fungi incertae sedis</taxon>
        <taxon>Microsporidia</taxon>
        <taxon>Nosematidae</taxon>
        <taxon>Vittaforma</taxon>
    </lineage>
</organism>
<proteinExistence type="predicted"/>
<evidence type="ECO:0000313" key="1">
    <source>
        <dbReference type="EMBL" id="ELA42254.1"/>
    </source>
</evidence>
<keyword evidence="2" id="KW-1185">Reference proteome</keyword>
<reference evidence="2" key="1">
    <citation type="submission" date="2011-05" db="EMBL/GenBank/DDBJ databases">
        <title>The genome sequence of Vittaforma corneae strain ATCC 50505.</title>
        <authorList>
            <consortium name="The Broad Institute Genome Sequencing Platform"/>
            <person name="Cuomo C."/>
            <person name="Didier E."/>
            <person name="Bowers L."/>
            <person name="Young S.K."/>
            <person name="Zeng Q."/>
            <person name="Gargeya S."/>
            <person name="Fitzgerald M."/>
            <person name="Haas B."/>
            <person name="Abouelleil A."/>
            <person name="Alvarado L."/>
            <person name="Arachchi H.M."/>
            <person name="Berlin A."/>
            <person name="Chapman S.B."/>
            <person name="Gearin G."/>
            <person name="Goldberg J."/>
            <person name="Griggs A."/>
            <person name="Gujja S."/>
            <person name="Hansen M."/>
            <person name="Heiman D."/>
            <person name="Howarth C."/>
            <person name="Larimer J."/>
            <person name="Lui A."/>
            <person name="MacDonald P.J.P."/>
            <person name="McCowen C."/>
            <person name="Montmayeur A."/>
            <person name="Murphy C."/>
            <person name="Neiman D."/>
            <person name="Pearson M."/>
            <person name="Priest M."/>
            <person name="Roberts A."/>
            <person name="Saif S."/>
            <person name="Shea T."/>
            <person name="Sisk P."/>
            <person name="Stolte C."/>
            <person name="Sykes S."/>
            <person name="Wortman J."/>
            <person name="Nusbaum C."/>
            <person name="Birren B."/>
        </authorList>
    </citation>
    <scope>NUCLEOTIDE SEQUENCE [LARGE SCALE GENOMIC DNA]</scope>
    <source>
        <strain evidence="2">ATCC 50505</strain>
    </source>
</reference>
<dbReference type="VEuPathDB" id="MicrosporidiaDB:VICG_00653"/>
<dbReference type="RefSeq" id="XP_007604105.1">
    <property type="nucleotide sequence ID" value="XM_007604043.1"/>
</dbReference>